<gene>
    <name evidence="16" type="primary">LOC105060098</name>
</gene>
<dbReference type="PROSITE" id="PS50011">
    <property type="entry name" value="PROTEIN_KINASE_DOM"/>
    <property type="match status" value="1"/>
</dbReference>
<evidence type="ECO:0000256" key="12">
    <source>
        <dbReference type="SAM" id="Phobius"/>
    </source>
</evidence>
<proteinExistence type="predicted"/>
<dbReference type="InterPro" id="IPR001245">
    <property type="entry name" value="Ser-Thr/Tyr_kinase_cat_dom"/>
</dbReference>
<protein>
    <submittedName>
        <fullName evidence="16">Probable LRR receptor-like serine/threonine-protein kinase At2g16250 isoform X1</fullName>
    </submittedName>
</protein>
<dbReference type="Gene3D" id="1.10.510.10">
    <property type="entry name" value="Transferase(Phosphotransferase) domain 1"/>
    <property type="match status" value="1"/>
</dbReference>
<dbReference type="InterPro" id="IPR013210">
    <property type="entry name" value="LRR_N_plant-typ"/>
</dbReference>
<dbReference type="Pfam" id="PF07714">
    <property type="entry name" value="PK_Tyr_Ser-Thr"/>
    <property type="match status" value="1"/>
</dbReference>
<feature type="chain" id="PRO_5027005229" evidence="13">
    <location>
        <begin position="35"/>
        <end position="872"/>
    </location>
</feature>
<name>A0A6I9SEG9_ELAGV</name>
<dbReference type="InterPro" id="IPR000719">
    <property type="entry name" value="Prot_kinase_dom"/>
</dbReference>
<keyword evidence="4 12" id="KW-0812">Transmembrane</keyword>
<dbReference type="FunCoup" id="A0A6I9SEG9">
    <property type="interactions" value="2837"/>
</dbReference>
<evidence type="ECO:0000256" key="11">
    <source>
        <dbReference type="SAM" id="MobiDB-lite"/>
    </source>
</evidence>
<dbReference type="FunFam" id="3.80.10.10:FF:000299">
    <property type="entry name" value="Piriformospora indica-insensitive protein 2"/>
    <property type="match status" value="1"/>
</dbReference>
<dbReference type="KEGG" id="egu:105060098"/>
<keyword evidence="5 13" id="KW-0732">Signal</keyword>
<dbReference type="SUPFAM" id="SSF52058">
    <property type="entry name" value="L domain-like"/>
    <property type="match status" value="1"/>
</dbReference>
<dbReference type="GO" id="GO:0005886">
    <property type="term" value="C:plasma membrane"/>
    <property type="evidence" value="ECO:0007669"/>
    <property type="project" value="UniProtKB-SubCell"/>
</dbReference>
<dbReference type="PANTHER" id="PTHR27000:SF775">
    <property type="entry name" value="PLANT INTRACELLULAR RAS-GROUP-RELATED LRR PROTEIN 3"/>
    <property type="match status" value="1"/>
</dbReference>
<dbReference type="SMART" id="SM00369">
    <property type="entry name" value="LRR_TYP"/>
    <property type="match status" value="5"/>
</dbReference>
<keyword evidence="8 12" id="KW-0472">Membrane</keyword>
<dbReference type="RefSeq" id="XP_010942002.1">
    <property type="nucleotide sequence ID" value="XM_010943700.3"/>
</dbReference>
<dbReference type="FunFam" id="1.10.510.10:FF:000448">
    <property type="entry name" value="Putative LRR receptor-like serine/threonine-protein kinase"/>
    <property type="match status" value="1"/>
</dbReference>
<evidence type="ECO:0000256" key="4">
    <source>
        <dbReference type="ARBA" id="ARBA00022692"/>
    </source>
</evidence>
<evidence type="ECO:0000256" key="1">
    <source>
        <dbReference type="ARBA" id="ARBA00004162"/>
    </source>
</evidence>
<evidence type="ECO:0000256" key="8">
    <source>
        <dbReference type="ARBA" id="ARBA00023136"/>
    </source>
</evidence>
<dbReference type="Pfam" id="PF13855">
    <property type="entry name" value="LRR_8"/>
    <property type="match status" value="1"/>
</dbReference>
<dbReference type="PRINTS" id="PR00019">
    <property type="entry name" value="LEURICHRPT"/>
</dbReference>
<keyword evidence="7 12" id="KW-1133">Transmembrane helix</keyword>
<dbReference type="FunFam" id="3.30.200.20:FF:000433">
    <property type="entry name" value="Predicted protein"/>
    <property type="match status" value="1"/>
</dbReference>
<dbReference type="InterPro" id="IPR032675">
    <property type="entry name" value="LRR_dom_sf"/>
</dbReference>
<dbReference type="AlphaFoldDB" id="A0A6I9SEG9"/>
<dbReference type="InterPro" id="IPR003591">
    <property type="entry name" value="Leu-rich_rpt_typical-subtyp"/>
</dbReference>
<dbReference type="GO" id="GO:0004672">
    <property type="term" value="F:protein kinase activity"/>
    <property type="evidence" value="ECO:0007669"/>
    <property type="project" value="InterPro"/>
</dbReference>
<dbReference type="Proteomes" id="UP000504607">
    <property type="component" value="Unplaced"/>
</dbReference>
<evidence type="ECO:0000259" key="14">
    <source>
        <dbReference type="PROSITE" id="PS50011"/>
    </source>
</evidence>
<dbReference type="InParanoid" id="A0A6I9SEG9"/>
<comment type="subcellular location">
    <subcellularLocation>
        <location evidence="1">Cell membrane</location>
        <topology evidence="1">Single-pass membrane protein</topology>
    </subcellularLocation>
</comment>
<dbReference type="PANTHER" id="PTHR27000">
    <property type="entry name" value="LEUCINE-RICH REPEAT RECEPTOR-LIKE PROTEIN KINASE FAMILY PROTEIN-RELATED"/>
    <property type="match status" value="1"/>
</dbReference>
<evidence type="ECO:0000256" key="10">
    <source>
        <dbReference type="ARBA" id="ARBA00023180"/>
    </source>
</evidence>
<dbReference type="Pfam" id="PF00560">
    <property type="entry name" value="LRR_1"/>
    <property type="match status" value="2"/>
</dbReference>
<keyword evidence="9" id="KW-0675">Receptor</keyword>
<keyword evidence="2" id="KW-1003">Cell membrane</keyword>
<reference evidence="16" key="1">
    <citation type="submission" date="2025-08" db="UniProtKB">
        <authorList>
            <consortium name="RefSeq"/>
        </authorList>
    </citation>
    <scope>IDENTIFICATION</scope>
</reference>
<dbReference type="Gene3D" id="3.30.200.20">
    <property type="entry name" value="Phosphorylase Kinase, domain 1"/>
    <property type="match status" value="1"/>
</dbReference>
<evidence type="ECO:0000256" key="7">
    <source>
        <dbReference type="ARBA" id="ARBA00022989"/>
    </source>
</evidence>
<dbReference type="RefSeq" id="XP_073115799.1">
    <property type="nucleotide sequence ID" value="XM_073259698.1"/>
</dbReference>
<evidence type="ECO:0000256" key="13">
    <source>
        <dbReference type="SAM" id="SignalP"/>
    </source>
</evidence>
<dbReference type="InterPro" id="IPR001611">
    <property type="entry name" value="Leu-rich_rpt"/>
</dbReference>
<keyword evidence="3" id="KW-0433">Leucine-rich repeat</keyword>
<keyword evidence="6" id="KW-0677">Repeat</keyword>
<keyword evidence="10" id="KW-0325">Glycoprotein</keyword>
<dbReference type="InterPro" id="IPR011009">
    <property type="entry name" value="Kinase-like_dom_sf"/>
</dbReference>
<sequence length="872" mass="94734">MRSKSPCTPMTSPSLLVILFSLLFFLQRARLARCQPLTSAVELGALYSLRSSLGLRARDWPRRADPCSKWTGVLCRSGRVVSLNLSGLRRTRFARRNPRFAVDGLQNLTNLVSFNASGFLLSGPFPDWFGSRLPPSLAALDLRSAAVSGVIPDSLGRVAGLSVLSLAGNSLTGDIPPTLGGLRLLTHLDLSHNSLTGSIPPALAALANLSHLDLSSNYLAGEIPPALGTLSNLKTLILSNNSLTGSVPPQLGNLSLLVSLDLGFNSLLGSLPESLFSGAFRFRSVVLRRNNFSGGLPDSLWSLLPELELLDVSNNNLTGELPNRVPGNANATGGVFDLSNNLCYGSISSGIEILFQRFKFVDLSNNYFEGTVLAGGLSMNTSFAMNCFQNVSNQRSTLECEKFYMERGITYDGAVPPDPASAPSSNRNWRYILAGVLGGLALVSILVSVLVLSLVRRGAHSAEQRGITANVVPSGRVAQEPPSLGVTDKLSAVGDAFTYEQLLQATSEFSPLNLIKHGNSGDIYYGVLEDGASVVVKRINVQTLMREAYVMELNLFAKVSHARLVPFLGHCLEKEDEKLLVYKLMPNGDLSSALYTKSGREEEGLQSLDWIKRLKIAIGVAEALCFLHHECTPPLVHRDVQASSILLDDKYEVRLGSLSEMCTQQGDGQHVFTRMLRSSQPSEQGVSGFPGATCAYDVYCFGKVLLELVTGKLGISGSDSPAMNDWLDHTLTYISLFEKELVTKIMDPTLVVDEDHLEEVWAMAIVAKSCLDPKPSKRPLARYILKALENPLKVVREESHSNSAQLRTTSSWGSWRNALFVSWRNSSSDLASRKYSATARSQGSGGDHSFSCRRTSREIYPEPLGLVGEFDE</sequence>
<evidence type="ECO:0000256" key="3">
    <source>
        <dbReference type="ARBA" id="ARBA00022614"/>
    </source>
</evidence>
<dbReference type="SUPFAM" id="SSF56112">
    <property type="entry name" value="Protein kinase-like (PK-like)"/>
    <property type="match status" value="1"/>
</dbReference>
<evidence type="ECO:0000313" key="15">
    <source>
        <dbReference type="Proteomes" id="UP000504607"/>
    </source>
</evidence>
<dbReference type="Pfam" id="PF08263">
    <property type="entry name" value="LRRNT_2"/>
    <property type="match status" value="1"/>
</dbReference>
<feature type="domain" description="Protein kinase" evidence="14">
    <location>
        <begin position="509"/>
        <end position="793"/>
    </location>
</feature>
<evidence type="ECO:0000256" key="9">
    <source>
        <dbReference type="ARBA" id="ARBA00023170"/>
    </source>
</evidence>
<evidence type="ECO:0000313" key="16">
    <source>
        <dbReference type="RefSeq" id="XP_010942002.1"/>
    </source>
</evidence>
<evidence type="ECO:0000256" key="2">
    <source>
        <dbReference type="ARBA" id="ARBA00022475"/>
    </source>
</evidence>
<feature type="signal peptide" evidence="13">
    <location>
        <begin position="1"/>
        <end position="34"/>
    </location>
</feature>
<keyword evidence="15" id="KW-1185">Reference proteome</keyword>
<dbReference type="Gene3D" id="3.80.10.10">
    <property type="entry name" value="Ribonuclease Inhibitor"/>
    <property type="match status" value="3"/>
</dbReference>
<organism evidence="15 16">
    <name type="scientific">Elaeis guineensis var. tenera</name>
    <name type="common">Oil palm</name>
    <dbReference type="NCBI Taxonomy" id="51953"/>
    <lineage>
        <taxon>Eukaryota</taxon>
        <taxon>Viridiplantae</taxon>
        <taxon>Streptophyta</taxon>
        <taxon>Embryophyta</taxon>
        <taxon>Tracheophyta</taxon>
        <taxon>Spermatophyta</taxon>
        <taxon>Magnoliopsida</taxon>
        <taxon>Liliopsida</taxon>
        <taxon>Arecaceae</taxon>
        <taxon>Arecoideae</taxon>
        <taxon>Cocoseae</taxon>
        <taxon>Elaeidinae</taxon>
        <taxon>Elaeis</taxon>
    </lineage>
</organism>
<evidence type="ECO:0000256" key="6">
    <source>
        <dbReference type="ARBA" id="ARBA00022737"/>
    </source>
</evidence>
<feature type="region of interest" description="Disordered" evidence="11">
    <location>
        <begin position="837"/>
        <end position="856"/>
    </location>
</feature>
<feature type="transmembrane region" description="Helical" evidence="12">
    <location>
        <begin position="431"/>
        <end position="455"/>
    </location>
</feature>
<evidence type="ECO:0000256" key="5">
    <source>
        <dbReference type="ARBA" id="ARBA00022729"/>
    </source>
</evidence>
<dbReference type="GeneID" id="105060098"/>
<dbReference type="GO" id="GO:0005524">
    <property type="term" value="F:ATP binding"/>
    <property type="evidence" value="ECO:0007669"/>
    <property type="project" value="InterPro"/>
</dbReference>
<accession>A0A6I9SEG9</accession>
<dbReference type="OrthoDB" id="676979at2759"/>